<feature type="transmembrane region" description="Helical" evidence="5">
    <location>
        <begin position="481"/>
        <end position="497"/>
    </location>
</feature>
<dbReference type="InterPro" id="IPR005829">
    <property type="entry name" value="Sugar_transporter_CS"/>
</dbReference>
<proteinExistence type="predicted"/>
<dbReference type="InterPro" id="IPR036259">
    <property type="entry name" value="MFS_trans_sf"/>
</dbReference>
<feature type="transmembrane region" description="Helical" evidence="5">
    <location>
        <begin position="111"/>
        <end position="132"/>
    </location>
</feature>
<evidence type="ECO:0000313" key="8">
    <source>
        <dbReference type="Proteomes" id="UP000477911"/>
    </source>
</evidence>
<keyword evidence="4 5" id="KW-0472">Membrane</keyword>
<dbReference type="PROSITE" id="PS00216">
    <property type="entry name" value="SUGAR_TRANSPORT_1"/>
    <property type="match status" value="1"/>
</dbReference>
<accession>A0A6L7G4L6</accession>
<dbReference type="PANTHER" id="PTHR42718:SF49">
    <property type="entry name" value="EXPORT PROTEIN"/>
    <property type="match status" value="1"/>
</dbReference>
<protein>
    <submittedName>
        <fullName evidence="7">MFS transporter</fullName>
    </submittedName>
</protein>
<dbReference type="Gene3D" id="1.20.1720.10">
    <property type="entry name" value="Multidrug resistance protein D"/>
    <property type="match status" value="1"/>
</dbReference>
<dbReference type="Proteomes" id="UP000477911">
    <property type="component" value="Unassembled WGS sequence"/>
</dbReference>
<feature type="transmembrane region" description="Helical" evidence="5">
    <location>
        <begin position="296"/>
        <end position="316"/>
    </location>
</feature>
<feature type="transmembrane region" description="Helical" evidence="5">
    <location>
        <begin position="169"/>
        <end position="190"/>
    </location>
</feature>
<dbReference type="AlphaFoldDB" id="A0A6L7G4L6"/>
<feature type="transmembrane region" description="Helical" evidence="5">
    <location>
        <begin position="77"/>
        <end position="99"/>
    </location>
</feature>
<keyword evidence="2 5" id="KW-0812">Transmembrane</keyword>
<evidence type="ECO:0000256" key="3">
    <source>
        <dbReference type="ARBA" id="ARBA00022989"/>
    </source>
</evidence>
<keyword evidence="3 5" id="KW-1133">Transmembrane helix</keyword>
<comment type="subcellular location">
    <subcellularLocation>
        <location evidence="1">Membrane</location>
        <topology evidence="1">Multi-pass membrane protein</topology>
    </subcellularLocation>
</comment>
<reference evidence="7 8" key="1">
    <citation type="submission" date="2019-12" db="EMBL/GenBank/DDBJ databases">
        <authorList>
            <person name="Li M."/>
        </authorList>
    </citation>
    <scope>NUCLEOTIDE SEQUENCE [LARGE SCALE GENOMIC DNA]</scope>
    <source>
        <strain evidence="7 8">GBMRC 2024</strain>
    </source>
</reference>
<feature type="transmembrane region" description="Helical" evidence="5">
    <location>
        <begin position="254"/>
        <end position="276"/>
    </location>
</feature>
<sequence>MDYYGYFLGSYSAWVSPRTCKEFPMTHVLPPLARHAATHRRMVLSICLAAAVMPMTFTGGAIATPELGRSFQNTGPALSWVVNAFMMVFGALPLIAGALADRIGRRRVFRFGVTGFALTGVALALAPSLLVIDLLRGLQGVFAAATLAGGTAVLAQIPDEGPRRRAFSMIGATFGLGLAFGPLVAGWALSLGGWRGVFLAASALAVASLISGAGAVPESRAPQAGRFDAPGAALFAGLLCSLTAWAILVPQSGLIAGPQGLLIAAFVLLLIAFIAWERRCPAPMFDLTLLRDPAFLGVQALPVATCFGFVSLLVIVPVQLIGAGHSEVMAAAISLALSAPVFLVPMLLARFSPPRRDRLIAGGLSLAALGLFALGLTPFDGSLAALIPALLLIGLGSGLPWGLMDGLAIEVAPRDKAGVATGMFSTVRVASEGIVLALVSAIYAGLITWLGGTDSATASGIVAGGAVPRALHPAVTEACRALFWGLAALTLLMALLIRRRLGPR</sequence>
<dbReference type="GO" id="GO:0016020">
    <property type="term" value="C:membrane"/>
    <property type="evidence" value="ECO:0007669"/>
    <property type="project" value="UniProtKB-SubCell"/>
</dbReference>
<organism evidence="7 8">
    <name type="scientific">Pseudooceanicola albus</name>
    <dbReference type="NCBI Taxonomy" id="2692189"/>
    <lineage>
        <taxon>Bacteria</taxon>
        <taxon>Pseudomonadati</taxon>
        <taxon>Pseudomonadota</taxon>
        <taxon>Alphaproteobacteria</taxon>
        <taxon>Rhodobacterales</taxon>
        <taxon>Paracoccaceae</taxon>
        <taxon>Pseudooceanicola</taxon>
    </lineage>
</organism>
<evidence type="ECO:0000256" key="5">
    <source>
        <dbReference type="SAM" id="Phobius"/>
    </source>
</evidence>
<evidence type="ECO:0000313" key="7">
    <source>
        <dbReference type="EMBL" id="MXN18642.1"/>
    </source>
</evidence>
<dbReference type="CDD" id="cd17321">
    <property type="entry name" value="MFS_MMR_MDR_like"/>
    <property type="match status" value="1"/>
</dbReference>
<name>A0A6L7G4L6_9RHOB</name>
<evidence type="ECO:0000256" key="1">
    <source>
        <dbReference type="ARBA" id="ARBA00004141"/>
    </source>
</evidence>
<dbReference type="EMBL" id="WUMU01000014">
    <property type="protein sequence ID" value="MXN18642.1"/>
    <property type="molecule type" value="Genomic_DNA"/>
</dbReference>
<evidence type="ECO:0000259" key="6">
    <source>
        <dbReference type="PROSITE" id="PS50850"/>
    </source>
</evidence>
<feature type="transmembrane region" description="Helical" evidence="5">
    <location>
        <begin position="42"/>
        <end position="65"/>
    </location>
</feature>
<dbReference type="InterPro" id="IPR020846">
    <property type="entry name" value="MFS_dom"/>
</dbReference>
<evidence type="ECO:0000256" key="2">
    <source>
        <dbReference type="ARBA" id="ARBA00022692"/>
    </source>
</evidence>
<feature type="transmembrane region" description="Helical" evidence="5">
    <location>
        <begin position="328"/>
        <end position="348"/>
    </location>
</feature>
<feature type="transmembrane region" description="Helical" evidence="5">
    <location>
        <begin position="196"/>
        <end position="217"/>
    </location>
</feature>
<dbReference type="GO" id="GO:0022857">
    <property type="term" value="F:transmembrane transporter activity"/>
    <property type="evidence" value="ECO:0007669"/>
    <property type="project" value="InterPro"/>
</dbReference>
<feature type="transmembrane region" description="Helical" evidence="5">
    <location>
        <begin position="385"/>
        <end position="408"/>
    </location>
</feature>
<keyword evidence="8" id="KW-1185">Reference proteome</keyword>
<feature type="domain" description="Major facilitator superfamily (MFS) profile" evidence="6">
    <location>
        <begin position="42"/>
        <end position="504"/>
    </location>
</feature>
<feature type="transmembrane region" description="Helical" evidence="5">
    <location>
        <begin position="229"/>
        <end position="248"/>
    </location>
</feature>
<dbReference type="InterPro" id="IPR011701">
    <property type="entry name" value="MFS"/>
</dbReference>
<dbReference type="Pfam" id="PF07690">
    <property type="entry name" value="MFS_1"/>
    <property type="match status" value="1"/>
</dbReference>
<feature type="transmembrane region" description="Helical" evidence="5">
    <location>
        <begin position="429"/>
        <end position="450"/>
    </location>
</feature>
<evidence type="ECO:0000256" key="4">
    <source>
        <dbReference type="ARBA" id="ARBA00023136"/>
    </source>
</evidence>
<dbReference type="SUPFAM" id="SSF103473">
    <property type="entry name" value="MFS general substrate transporter"/>
    <property type="match status" value="1"/>
</dbReference>
<gene>
    <name evidence="7" type="ORF">GR170_12405</name>
</gene>
<feature type="transmembrane region" description="Helical" evidence="5">
    <location>
        <begin position="138"/>
        <end position="157"/>
    </location>
</feature>
<dbReference type="PROSITE" id="PS50850">
    <property type="entry name" value="MFS"/>
    <property type="match status" value="1"/>
</dbReference>
<dbReference type="Gene3D" id="1.20.1250.20">
    <property type="entry name" value="MFS general substrate transporter like domains"/>
    <property type="match status" value="1"/>
</dbReference>
<comment type="caution">
    <text evidence="7">The sequence shown here is derived from an EMBL/GenBank/DDBJ whole genome shotgun (WGS) entry which is preliminary data.</text>
</comment>
<dbReference type="PANTHER" id="PTHR42718">
    <property type="entry name" value="MAJOR FACILITATOR SUPERFAMILY MULTIDRUG TRANSPORTER MFSC"/>
    <property type="match status" value="1"/>
</dbReference>
<feature type="transmembrane region" description="Helical" evidence="5">
    <location>
        <begin position="360"/>
        <end position="379"/>
    </location>
</feature>